<evidence type="ECO:0000256" key="1">
    <source>
        <dbReference type="SAM" id="MobiDB-lite"/>
    </source>
</evidence>
<feature type="region of interest" description="Disordered" evidence="1">
    <location>
        <begin position="71"/>
        <end position="97"/>
    </location>
</feature>
<name>A0A4C1VV24_EUMVA</name>
<protein>
    <submittedName>
        <fullName evidence="2">Uncharacterized protein</fullName>
    </submittedName>
</protein>
<keyword evidence="3" id="KW-1185">Reference proteome</keyword>
<evidence type="ECO:0000313" key="3">
    <source>
        <dbReference type="Proteomes" id="UP000299102"/>
    </source>
</evidence>
<comment type="caution">
    <text evidence="2">The sequence shown here is derived from an EMBL/GenBank/DDBJ whole genome shotgun (WGS) entry which is preliminary data.</text>
</comment>
<sequence length="225" mass="25281">MQKVFLIKYSQHPGILASLWSQPRNHRRTPLIASPLSFLPSSLTYRTSSSFLSTRRYHQFYRRSLILPLEKVPRPTPPGSEVGASKLPAPLSDSESQSWSKCIPRKYQQVSTWSQQDNNNTLDGPAGDSQKPGLTTRGSVHGPLRHPVLRDELKETSNIPWQRMPIKSTLMLAQRFSALPSNQGAIFDSILVNLSYIIPVARRTDQAVDDYDPLSVLGQREGFSV</sequence>
<feature type="region of interest" description="Disordered" evidence="1">
    <location>
        <begin position="115"/>
        <end position="144"/>
    </location>
</feature>
<organism evidence="2 3">
    <name type="scientific">Eumeta variegata</name>
    <name type="common">Bagworm moth</name>
    <name type="synonym">Eumeta japonica</name>
    <dbReference type="NCBI Taxonomy" id="151549"/>
    <lineage>
        <taxon>Eukaryota</taxon>
        <taxon>Metazoa</taxon>
        <taxon>Ecdysozoa</taxon>
        <taxon>Arthropoda</taxon>
        <taxon>Hexapoda</taxon>
        <taxon>Insecta</taxon>
        <taxon>Pterygota</taxon>
        <taxon>Neoptera</taxon>
        <taxon>Endopterygota</taxon>
        <taxon>Lepidoptera</taxon>
        <taxon>Glossata</taxon>
        <taxon>Ditrysia</taxon>
        <taxon>Tineoidea</taxon>
        <taxon>Psychidae</taxon>
        <taxon>Oiketicinae</taxon>
        <taxon>Eumeta</taxon>
    </lineage>
</organism>
<evidence type="ECO:0000313" key="2">
    <source>
        <dbReference type="EMBL" id="GBP42059.1"/>
    </source>
</evidence>
<accession>A0A4C1VV24</accession>
<dbReference type="Proteomes" id="UP000299102">
    <property type="component" value="Unassembled WGS sequence"/>
</dbReference>
<dbReference type="EMBL" id="BGZK01000411">
    <property type="protein sequence ID" value="GBP42059.1"/>
    <property type="molecule type" value="Genomic_DNA"/>
</dbReference>
<gene>
    <name evidence="2" type="ORF">EVAR_29414_1</name>
</gene>
<reference evidence="2 3" key="1">
    <citation type="journal article" date="2019" name="Commun. Biol.">
        <title>The bagworm genome reveals a unique fibroin gene that provides high tensile strength.</title>
        <authorList>
            <person name="Kono N."/>
            <person name="Nakamura H."/>
            <person name="Ohtoshi R."/>
            <person name="Tomita M."/>
            <person name="Numata K."/>
            <person name="Arakawa K."/>
        </authorList>
    </citation>
    <scope>NUCLEOTIDE SEQUENCE [LARGE SCALE GENOMIC DNA]</scope>
</reference>
<dbReference type="AlphaFoldDB" id="A0A4C1VV24"/>
<proteinExistence type="predicted"/>